<keyword evidence="3 6" id="KW-0732">Signal</keyword>
<protein>
    <recommendedName>
        <fullName evidence="9">MltA-interacting MipA family protein</fullName>
    </recommendedName>
</protein>
<dbReference type="PANTHER" id="PTHR38776">
    <property type="entry name" value="MLTA-INTERACTING PROTEIN-RELATED"/>
    <property type="match status" value="1"/>
</dbReference>
<keyword evidence="5" id="KW-0998">Cell outer membrane</keyword>
<feature type="signal peptide" evidence="6">
    <location>
        <begin position="1"/>
        <end position="21"/>
    </location>
</feature>
<dbReference type="EMBL" id="MKEK01000001">
    <property type="protein sequence ID" value="OEY69490.1"/>
    <property type="molecule type" value="Genomic_DNA"/>
</dbReference>
<evidence type="ECO:0000256" key="2">
    <source>
        <dbReference type="ARBA" id="ARBA00005722"/>
    </source>
</evidence>
<dbReference type="STRING" id="1628148.BI198_07885"/>
<evidence type="ECO:0000313" key="7">
    <source>
        <dbReference type="EMBL" id="OEY69490.1"/>
    </source>
</evidence>
<keyword evidence="8" id="KW-1185">Reference proteome</keyword>
<dbReference type="Proteomes" id="UP000242258">
    <property type="component" value="Unassembled WGS sequence"/>
</dbReference>
<dbReference type="GO" id="GO:0009279">
    <property type="term" value="C:cell outer membrane"/>
    <property type="evidence" value="ECO:0007669"/>
    <property type="project" value="UniProtKB-SubCell"/>
</dbReference>
<dbReference type="OrthoDB" id="8562138at2"/>
<accession>A0A1E7Q5V2</accession>
<evidence type="ECO:0000256" key="6">
    <source>
        <dbReference type="SAM" id="SignalP"/>
    </source>
</evidence>
<evidence type="ECO:0000256" key="1">
    <source>
        <dbReference type="ARBA" id="ARBA00004442"/>
    </source>
</evidence>
<dbReference type="RefSeq" id="WP_070049060.1">
    <property type="nucleotide sequence ID" value="NZ_CBCSDO010000005.1"/>
</dbReference>
<evidence type="ECO:0000256" key="4">
    <source>
        <dbReference type="ARBA" id="ARBA00023136"/>
    </source>
</evidence>
<sequence length="247" mass="26930">MRVVSVGSVLGVALLSAPAVAESPAQGFLYGLGGGVNQEIYRGFKKRIIPIPVIGYKGDRLTVFGPFMTYDILRYGNFTVTGHLAPRFAGFDASDSDYFLGMAKRKMSLDAGVGASLRQDNWLLEVSTLFDVLDNSNGFEAKTAISYGQQVGAVRFEPKFSVDYSNSNLVDYYYGVRDNEATATRAAYRGEGTINYSAGLSMSTALFFNGMSRLGFKHTWYGSGISNSPLTHRDTGFSFSASWSTMF</sequence>
<evidence type="ECO:0008006" key="9">
    <source>
        <dbReference type="Google" id="ProtNLM"/>
    </source>
</evidence>
<dbReference type="PANTHER" id="PTHR38776:SF1">
    <property type="entry name" value="MLTA-INTERACTING PROTEIN-RELATED"/>
    <property type="match status" value="1"/>
</dbReference>
<dbReference type="AlphaFoldDB" id="A0A1E7Q5V2"/>
<comment type="caution">
    <text evidence="7">The sequence shown here is derived from an EMBL/GenBank/DDBJ whole genome shotgun (WGS) entry which is preliminary data.</text>
</comment>
<evidence type="ECO:0000256" key="3">
    <source>
        <dbReference type="ARBA" id="ARBA00022729"/>
    </source>
</evidence>
<organism evidence="7 8">
    <name type="scientific">Rheinheimera salexigens</name>
    <dbReference type="NCBI Taxonomy" id="1628148"/>
    <lineage>
        <taxon>Bacteria</taxon>
        <taxon>Pseudomonadati</taxon>
        <taxon>Pseudomonadota</taxon>
        <taxon>Gammaproteobacteria</taxon>
        <taxon>Chromatiales</taxon>
        <taxon>Chromatiaceae</taxon>
        <taxon>Rheinheimera</taxon>
    </lineage>
</organism>
<comment type="similarity">
    <text evidence="2">Belongs to the MipA/OmpV family.</text>
</comment>
<keyword evidence="4" id="KW-0472">Membrane</keyword>
<proteinExistence type="inferred from homology"/>
<dbReference type="Pfam" id="PF06629">
    <property type="entry name" value="MipA"/>
    <property type="match status" value="1"/>
</dbReference>
<evidence type="ECO:0000256" key="5">
    <source>
        <dbReference type="ARBA" id="ARBA00023237"/>
    </source>
</evidence>
<name>A0A1E7Q5V2_9GAMM</name>
<evidence type="ECO:0000313" key="8">
    <source>
        <dbReference type="Proteomes" id="UP000242258"/>
    </source>
</evidence>
<reference evidence="8" key="1">
    <citation type="submission" date="2016-09" db="EMBL/GenBank/DDBJ databases">
        <authorList>
            <person name="Wan X."/>
            <person name="Hou S."/>
        </authorList>
    </citation>
    <scope>NUCLEOTIDE SEQUENCE [LARGE SCALE GENOMIC DNA]</scope>
    <source>
        <strain evidence="8">KH87</strain>
    </source>
</reference>
<comment type="subcellular location">
    <subcellularLocation>
        <location evidence="1">Cell outer membrane</location>
    </subcellularLocation>
</comment>
<feature type="chain" id="PRO_5009200394" description="MltA-interacting MipA family protein" evidence="6">
    <location>
        <begin position="22"/>
        <end position="247"/>
    </location>
</feature>
<dbReference type="InterPro" id="IPR010583">
    <property type="entry name" value="MipA"/>
</dbReference>
<gene>
    <name evidence="7" type="ORF">BI198_07885</name>
</gene>